<sequence length="137" mass="13874">MHLHFHSQLDFCLCSGSVVAGAGSGTGTASGSEVEDGAAGAGFVAELATPPSLAVFPRLRGTAALAAALVSLENGTAVNRDTTCPAAAYMRSHVSFLVLKGVVGGDRTPLGLPLLENDQLPIPLSVDSGDPVMTHVY</sequence>
<organism evidence="1 2">
    <name type="scientific">Hevea brasiliensis</name>
    <name type="common">Para rubber tree</name>
    <name type="synonym">Siphonia brasiliensis</name>
    <dbReference type="NCBI Taxonomy" id="3981"/>
    <lineage>
        <taxon>Eukaryota</taxon>
        <taxon>Viridiplantae</taxon>
        <taxon>Streptophyta</taxon>
        <taxon>Embryophyta</taxon>
        <taxon>Tracheophyta</taxon>
        <taxon>Spermatophyta</taxon>
        <taxon>Magnoliopsida</taxon>
        <taxon>eudicotyledons</taxon>
        <taxon>Gunneridae</taxon>
        <taxon>Pentapetalae</taxon>
        <taxon>rosids</taxon>
        <taxon>fabids</taxon>
        <taxon>Malpighiales</taxon>
        <taxon>Euphorbiaceae</taxon>
        <taxon>Crotonoideae</taxon>
        <taxon>Micrandreae</taxon>
        <taxon>Hevea</taxon>
    </lineage>
</organism>
<proteinExistence type="predicted"/>
<keyword evidence="2" id="KW-1185">Reference proteome</keyword>
<dbReference type="Proteomes" id="UP000467840">
    <property type="component" value="Chromosome 10"/>
</dbReference>
<dbReference type="EMBL" id="JAAGAX010000003">
    <property type="protein sequence ID" value="KAF2318997.1"/>
    <property type="molecule type" value="Genomic_DNA"/>
</dbReference>
<evidence type="ECO:0000313" key="1">
    <source>
        <dbReference type="EMBL" id="KAF2318997.1"/>
    </source>
</evidence>
<evidence type="ECO:0000313" key="2">
    <source>
        <dbReference type="Proteomes" id="UP000467840"/>
    </source>
</evidence>
<accession>A0A6A6N0R6</accession>
<comment type="caution">
    <text evidence="1">The sequence shown here is derived from an EMBL/GenBank/DDBJ whole genome shotgun (WGS) entry which is preliminary data.</text>
</comment>
<dbReference type="AlphaFoldDB" id="A0A6A6N0R6"/>
<protein>
    <submittedName>
        <fullName evidence="1">Uncharacterized protein</fullName>
    </submittedName>
</protein>
<gene>
    <name evidence="1" type="ORF">GH714_012290</name>
</gene>
<name>A0A6A6N0R6_HEVBR</name>
<reference evidence="1 2" key="1">
    <citation type="journal article" date="2020" name="Mol. Plant">
        <title>The Chromosome-Based Rubber Tree Genome Provides New Insights into Spurge Genome Evolution and Rubber Biosynthesis.</title>
        <authorList>
            <person name="Liu J."/>
            <person name="Shi C."/>
            <person name="Shi C.C."/>
            <person name="Li W."/>
            <person name="Zhang Q.J."/>
            <person name="Zhang Y."/>
            <person name="Li K."/>
            <person name="Lu H.F."/>
            <person name="Shi C."/>
            <person name="Zhu S.T."/>
            <person name="Xiao Z.Y."/>
            <person name="Nan H."/>
            <person name="Yue Y."/>
            <person name="Zhu X.G."/>
            <person name="Wu Y."/>
            <person name="Hong X.N."/>
            <person name="Fan G.Y."/>
            <person name="Tong Y."/>
            <person name="Zhang D."/>
            <person name="Mao C.L."/>
            <person name="Liu Y.L."/>
            <person name="Hao S.J."/>
            <person name="Liu W.Q."/>
            <person name="Lv M.Q."/>
            <person name="Zhang H.B."/>
            <person name="Liu Y."/>
            <person name="Hu-Tang G.R."/>
            <person name="Wang J.P."/>
            <person name="Wang J.H."/>
            <person name="Sun Y.H."/>
            <person name="Ni S.B."/>
            <person name="Chen W.B."/>
            <person name="Zhang X.C."/>
            <person name="Jiao Y.N."/>
            <person name="Eichler E.E."/>
            <person name="Li G.H."/>
            <person name="Liu X."/>
            <person name="Gao L.Z."/>
        </authorList>
    </citation>
    <scope>NUCLEOTIDE SEQUENCE [LARGE SCALE GENOMIC DNA]</scope>
    <source>
        <strain evidence="2">cv. GT1</strain>
        <tissue evidence="1">Leaf</tissue>
    </source>
</reference>